<dbReference type="InterPro" id="IPR010664">
    <property type="entry name" value="LipoPS_assembly_LptC-rel"/>
</dbReference>
<organism evidence="7 8">
    <name type="scientific">Candidatus Methylomirabilis lanthanidiphila</name>
    <dbReference type="NCBI Taxonomy" id="2211376"/>
    <lineage>
        <taxon>Bacteria</taxon>
        <taxon>Candidatus Methylomirabilota</taxon>
        <taxon>Candidatus Methylomirabilia</taxon>
        <taxon>Candidatus Methylomirabilales</taxon>
        <taxon>Candidatus Methylomirabilaceae</taxon>
        <taxon>Candidatus Methylomirabilis</taxon>
    </lineage>
</organism>
<keyword evidence="3" id="KW-0812">Transmembrane</keyword>
<dbReference type="PANTHER" id="PTHR37481:SF1">
    <property type="entry name" value="LIPOPOLYSACCHARIDE EXPORT SYSTEM PROTEIN LPTC"/>
    <property type="match status" value="1"/>
</dbReference>
<evidence type="ECO:0000256" key="3">
    <source>
        <dbReference type="ARBA" id="ARBA00022692"/>
    </source>
</evidence>
<dbReference type="Pfam" id="PF06835">
    <property type="entry name" value="LptC"/>
    <property type="match status" value="1"/>
</dbReference>
<reference evidence="7 8" key="1">
    <citation type="submission" date="2019-07" db="EMBL/GenBank/DDBJ databases">
        <authorList>
            <person name="Cremers G."/>
        </authorList>
    </citation>
    <scope>NUCLEOTIDE SEQUENCE [LARGE SCALE GENOMIC DNA]</scope>
</reference>
<proteinExistence type="predicted"/>
<keyword evidence="8" id="KW-1185">Reference proteome</keyword>
<protein>
    <submittedName>
        <fullName evidence="7">Lipopolysaccharide-assembly, LptC-related</fullName>
    </submittedName>
</protein>
<evidence type="ECO:0000256" key="1">
    <source>
        <dbReference type="ARBA" id="ARBA00022475"/>
    </source>
</evidence>
<accession>A0A564ZF18</accession>
<dbReference type="GO" id="GO:0030288">
    <property type="term" value="C:outer membrane-bounded periplasmic space"/>
    <property type="evidence" value="ECO:0007669"/>
    <property type="project" value="TreeGrafter"/>
</dbReference>
<evidence type="ECO:0000256" key="4">
    <source>
        <dbReference type="ARBA" id="ARBA00022989"/>
    </source>
</evidence>
<gene>
    <name evidence="7" type="ORF">MELA_00212</name>
</gene>
<keyword evidence="1" id="KW-1003">Cell membrane</keyword>
<evidence type="ECO:0000256" key="2">
    <source>
        <dbReference type="ARBA" id="ARBA00022519"/>
    </source>
</evidence>
<dbReference type="InterPro" id="IPR026265">
    <property type="entry name" value="LptC"/>
</dbReference>
<evidence type="ECO:0000313" key="7">
    <source>
        <dbReference type="EMBL" id="VUZ83854.1"/>
    </source>
</evidence>
<dbReference type="Gene3D" id="2.60.450.10">
    <property type="entry name" value="Lipopolysaccharide (LPS) transport protein A like domain"/>
    <property type="match status" value="1"/>
</dbReference>
<dbReference type="AlphaFoldDB" id="A0A564ZF18"/>
<name>A0A564ZF18_9BACT</name>
<keyword evidence="4" id="KW-1133">Transmembrane helix</keyword>
<sequence>MRTTGCVQIVWITAISVVALTAVGPAGEAPTAFGENRPASTADVRITKFHLVETKDGKTLWEVWGDRGEVFDKEGIAKVMKVSNPVTVMLYSEQGKLTARSDRATVNMRTKDIRLERNVTATSEQGNSLQTQSLDWSAKDRRVSTRLPVTLVKGGFTSSGVGMEAETDLERVRFLSRVRSHVMSEGGGPEHKGRPGPRNGGTQ</sequence>
<dbReference type="EMBL" id="CABIKM010000003">
    <property type="protein sequence ID" value="VUZ83854.1"/>
    <property type="molecule type" value="Genomic_DNA"/>
</dbReference>
<dbReference type="GO" id="GO:0015221">
    <property type="term" value="F:lipopolysaccharide transmembrane transporter activity"/>
    <property type="evidence" value="ECO:0007669"/>
    <property type="project" value="InterPro"/>
</dbReference>
<evidence type="ECO:0000256" key="6">
    <source>
        <dbReference type="SAM" id="MobiDB-lite"/>
    </source>
</evidence>
<keyword evidence="2" id="KW-0997">Cell inner membrane</keyword>
<dbReference type="Proteomes" id="UP000334340">
    <property type="component" value="Unassembled WGS sequence"/>
</dbReference>
<evidence type="ECO:0000313" key="8">
    <source>
        <dbReference type="Proteomes" id="UP000334340"/>
    </source>
</evidence>
<dbReference type="PANTHER" id="PTHR37481">
    <property type="entry name" value="LIPOPOLYSACCHARIDE EXPORT SYSTEM PROTEIN LPTC"/>
    <property type="match status" value="1"/>
</dbReference>
<dbReference type="GO" id="GO:0005886">
    <property type="term" value="C:plasma membrane"/>
    <property type="evidence" value="ECO:0007669"/>
    <property type="project" value="InterPro"/>
</dbReference>
<evidence type="ECO:0000256" key="5">
    <source>
        <dbReference type="ARBA" id="ARBA00023136"/>
    </source>
</evidence>
<dbReference type="NCBIfam" id="TIGR04409">
    <property type="entry name" value="LptC_YrbK"/>
    <property type="match status" value="1"/>
</dbReference>
<dbReference type="InterPro" id="IPR052363">
    <property type="entry name" value="LPS_export_LptC"/>
</dbReference>
<feature type="region of interest" description="Disordered" evidence="6">
    <location>
        <begin position="181"/>
        <end position="203"/>
    </location>
</feature>
<dbReference type="GO" id="GO:0017089">
    <property type="term" value="F:glycolipid transfer activity"/>
    <property type="evidence" value="ECO:0007669"/>
    <property type="project" value="TreeGrafter"/>
</dbReference>
<keyword evidence="5" id="KW-0472">Membrane</keyword>